<dbReference type="RefSeq" id="WP_202620641.1">
    <property type="nucleotide sequence ID" value="NZ_CP047491.1"/>
</dbReference>
<dbReference type="Proteomes" id="UP000563601">
    <property type="component" value="Unassembled WGS sequence"/>
</dbReference>
<organism evidence="1 2">
    <name type="scientific">Microbulbifer hydrolyticus</name>
    <dbReference type="NCBI Taxonomy" id="48074"/>
    <lineage>
        <taxon>Bacteria</taxon>
        <taxon>Pseudomonadati</taxon>
        <taxon>Pseudomonadota</taxon>
        <taxon>Gammaproteobacteria</taxon>
        <taxon>Cellvibrionales</taxon>
        <taxon>Microbulbiferaceae</taxon>
        <taxon>Microbulbifer</taxon>
    </lineage>
</organism>
<name>A0AA89T5Y6_9GAMM</name>
<dbReference type="Pfam" id="PF09855">
    <property type="entry name" value="Zn_ribbon_13"/>
    <property type="match status" value="1"/>
</dbReference>
<dbReference type="EMBL" id="JACHHR010000005">
    <property type="protein sequence ID" value="MBB5213099.1"/>
    <property type="molecule type" value="Genomic_DNA"/>
</dbReference>
<reference evidence="1 2" key="1">
    <citation type="submission" date="2020-08" db="EMBL/GenBank/DDBJ databases">
        <title>Genomic Encyclopedia of Type Strains, Phase IV (KMG-IV): sequencing the most valuable type-strain genomes for metagenomic binning, comparative biology and taxonomic classification.</title>
        <authorList>
            <person name="Goeker M."/>
        </authorList>
    </citation>
    <scope>NUCLEOTIDE SEQUENCE [LARGE SCALE GENOMIC DNA]</scope>
    <source>
        <strain evidence="1 2">DSM 11525</strain>
    </source>
</reference>
<accession>A0AA89T5Y6</accession>
<dbReference type="AlphaFoldDB" id="A0AA89T5Y6"/>
<proteinExistence type="predicted"/>
<evidence type="ECO:0000313" key="2">
    <source>
        <dbReference type="Proteomes" id="UP000563601"/>
    </source>
</evidence>
<dbReference type="InterPro" id="IPR018652">
    <property type="entry name" value="DUF2082_NA-bd_Znr"/>
</dbReference>
<comment type="caution">
    <text evidence="1">The sequence shown here is derived from an EMBL/GenBank/DDBJ whole genome shotgun (WGS) entry which is preliminary data.</text>
</comment>
<sequence>MKIDYSKYTRDELEQAYCSINVSEYPERFEEIKKWIEIRDSEPQPNPNPALRIEGKMRHICAKCGHENYDIGEFHAAGSGLAKMFDIQSSKFTTVSCRRCHYTEVYRCPKNRISDVLDYFVG</sequence>
<gene>
    <name evidence="1" type="ORF">HNQ53_003345</name>
</gene>
<evidence type="ECO:0000313" key="1">
    <source>
        <dbReference type="EMBL" id="MBB5213099.1"/>
    </source>
</evidence>
<protein>
    <submittedName>
        <fullName evidence="1">Nucleic-acid-binding Zn-ribbon protein</fullName>
    </submittedName>
</protein>